<evidence type="ECO:0000259" key="4">
    <source>
        <dbReference type="PROSITE" id="PS50072"/>
    </source>
</evidence>
<proteinExistence type="inferred from homology"/>
<feature type="domain" description="PPIase cyclophilin-type" evidence="4">
    <location>
        <begin position="73"/>
        <end position="222"/>
    </location>
</feature>
<dbReference type="InterPro" id="IPR044665">
    <property type="entry name" value="E_coli_cyclophilin_A-like"/>
</dbReference>
<evidence type="ECO:0000256" key="2">
    <source>
        <dbReference type="ARBA" id="ARBA00023235"/>
    </source>
</evidence>
<dbReference type="PRINTS" id="PR00153">
    <property type="entry name" value="CSAPPISMRASE"/>
</dbReference>
<dbReference type="Pfam" id="PF00160">
    <property type="entry name" value="Pro_isomerase"/>
    <property type="match status" value="1"/>
</dbReference>
<dbReference type="PANTHER" id="PTHR43246">
    <property type="entry name" value="PEPTIDYL-PROLYL CIS-TRANS ISOMERASE CYP38, CHLOROPLASTIC"/>
    <property type="match status" value="1"/>
</dbReference>
<dbReference type="InterPro" id="IPR002130">
    <property type="entry name" value="Cyclophilin-type_PPIase_dom"/>
</dbReference>
<evidence type="ECO:0000256" key="3">
    <source>
        <dbReference type="RuleBase" id="RU363019"/>
    </source>
</evidence>
<keyword evidence="6" id="KW-1185">Reference proteome</keyword>
<comment type="function">
    <text evidence="3">PPIases accelerate the folding of proteins. It catalyzes the cis-trans isomerization of proline imidic peptide bonds in oligopeptides.</text>
</comment>
<dbReference type="PROSITE" id="PS50072">
    <property type="entry name" value="CSA_PPIASE_2"/>
    <property type="match status" value="1"/>
</dbReference>
<feature type="chain" id="PRO_5021038936" description="Peptidyl-prolyl cis-trans isomerase" evidence="3">
    <location>
        <begin position="22"/>
        <end position="229"/>
    </location>
</feature>
<evidence type="ECO:0000313" key="5">
    <source>
        <dbReference type="EMBL" id="TDP72403.1"/>
    </source>
</evidence>
<dbReference type="GO" id="GO:0003755">
    <property type="term" value="F:peptidyl-prolyl cis-trans isomerase activity"/>
    <property type="evidence" value="ECO:0007669"/>
    <property type="project" value="UniProtKB-UniRule"/>
</dbReference>
<dbReference type="InterPro" id="IPR029000">
    <property type="entry name" value="Cyclophilin-like_dom_sf"/>
</dbReference>
<gene>
    <name evidence="5" type="ORF">DES47_102148</name>
</gene>
<reference evidence="5 6" key="1">
    <citation type="submission" date="2019-03" db="EMBL/GenBank/DDBJ databases">
        <title>Genomic Encyclopedia of Type Strains, Phase IV (KMG-IV): sequencing the most valuable type-strain genomes for metagenomic binning, comparative biology and taxonomic classification.</title>
        <authorList>
            <person name="Goeker M."/>
        </authorList>
    </citation>
    <scope>NUCLEOTIDE SEQUENCE [LARGE SCALE GENOMIC DNA]</scope>
    <source>
        <strain evidence="5 6">DSM 16998</strain>
    </source>
</reference>
<dbReference type="EC" id="5.2.1.8" evidence="3"/>
<keyword evidence="3" id="KW-0732">Signal</keyword>
<dbReference type="OrthoDB" id="8901157at2"/>
<keyword evidence="2 3" id="KW-0413">Isomerase</keyword>
<feature type="signal peptide" evidence="3">
    <location>
        <begin position="1"/>
        <end position="21"/>
    </location>
</feature>
<organism evidence="5 6">
    <name type="scientific">Roseateles toxinivorans</name>
    <dbReference type="NCBI Taxonomy" id="270368"/>
    <lineage>
        <taxon>Bacteria</taxon>
        <taxon>Pseudomonadati</taxon>
        <taxon>Pseudomonadota</taxon>
        <taxon>Betaproteobacteria</taxon>
        <taxon>Burkholderiales</taxon>
        <taxon>Sphaerotilaceae</taxon>
        <taxon>Roseateles</taxon>
    </lineage>
</organism>
<evidence type="ECO:0000313" key="6">
    <source>
        <dbReference type="Proteomes" id="UP000295361"/>
    </source>
</evidence>
<comment type="caution">
    <text evidence="5">The sequence shown here is derived from an EMBL/GenBank/DDBJ whole genome shotgun (WGS) entry which is preliminary data.</text>
</comment>
<dbReference type="Gene3D" id="2.40.100.10">
    <property type="entry name" value="Cyclophilin-like"/>
    <property type="match status" value="1"/>
</dbReference>
<dbReference type="SUPFAM" id="SSF50891">
    <property type="entry name" value="Cyclophilin-like"/>
    <property type="match status" value="1"/>
</dbReference>
<evidence type="ECO:0000256" key="1">
    <source>
        <dbReference type="ARBA" id="ARBA00023110"/>
    </source>
</evidence>
<accession>A0A4R6QP09</accession>
<protein>
    <recommendedName>
        <fullName evidence="3">Peptidyl-prolyl cis-trans isomerase</fullName>
        <shortName evidence="3">PPIase</shortName>
        <ecNumber evidence="3">5.2.1.8</ecNumber>
    </recommendedName>
</protein>
<dbReference type="Proteomes" id="UP000295361">
    <property type="component" value="Unassembled WGS sequence"/>
</dbReference>
<keyword evidence="1 3" id="KW-0697">Rotamase</keyword>
<dbReference type="EMBL" id="SNXS01000002">
    <property type="protein sequence ID" value="TDP72403.1"/>
    <property type="molecule type" value="Genomic_DNA"/>
</dbReference>
<dbReference type="AlphaFoldDB" id="A0A4R6QP09"/>
<dbReference type="PROSITE" id="PS51257">
    <property type="entry name" value="PROKAR_LIPOPROTEIN"/>
    <property type="match status" value="1"/>
</dbReference>
<comment type="similarity">
    <text evidence="3">Belongs to the cyclophilin-type PPIase family.</text>
</comment>
<name>A0A4R6QP09_9BURK</name>
<sequence>MRSFALRAAAIACAAFLTACGGGGEVIIYEPDPLPRPQPNPYPYPNTNTCSATGLAASALSSYSTVCMLTSSGEMVIELYTAYAPATVNNFLRYVADGFYGNTLIHRVDRDFVMQGGGYVSGQIPLAPRYAPIALESNNGLSNLRGTLAMARGSDPNSATSQFYINARDNTSLDYKSSLPGQQGYTVFGRVISGMATVDAINTVPVYRYSDVDIRPRTEVLVYWVQRLK</sequence>
<comment type="catalytic activity">
    <reaction evidence="3">
        <text>[protein]-peptidylproline (omega=180) = [protein]-peptidylproline (omega=0)</text>
        <dbReference type="Rhea" id="RHEA:16237"/>
        <dbReference type="Rhea" id="RHEA-COMP:10747"/>
        <dbReference type="Rhea" id="RHEA-COMP:10748"/>
        <dbReference type="ChEBI" id="CHEBI:83833"/>
        <dbReference type="ChEBI" id="CHEBI:83834"/>
        <dbReference type="EC" id="5.2.1.8"/>
    </reaction>
</comment>
<dbReference type="InParanoid" id="A0A4R6QP09"/>
<dbReference type="RefSeq" id="WP_133699873.1">
    <property type="nucleotide sequence ID" value="NZ_SNXS01000002.1"/>
</dbReference>